<dbReference type="CDD" id="cd00112">
    <property type="entry name" value="LDLa"/>
    <property type="match status" value="3"/>
</dbReference>
<dbReference type="CDD" id="cd06263">
    <property type="entry name" value="MAM"/>
    <property type="match status" value="3"/>
</dbReference>
<dbReference type="SUPFAM" id="SSF49899">
    <property type="entry name" value="Concanavalin A-like lectins/glucanases"/>
    <property type="match status" value="3"/>
</dbReference>
<feature type="disulfide bond" evidence="2">
    <location>
        <begin position="566"/>
        <end position="578"/>
    </location>
</feature>
<dbReference type="InterPro" id="IPR002172">
    <property type="entry name" value="LDrepeatLR_classA_rpt"/>
</dbReference>
<dbReference type="PROSITE" id="PS50060">
    <property type="entry name" value="MAM_2"/>
    <property type="match status" value="3"/>
</dbReference>
<accession>A0A444U3K4</accession>
<name>A0A444U3K4_ACIRT</name>
<dbReference type="PANTHER" id="PTHR23282:SF146">
    <property type="entry name" value="RT07201P-RELATED"/>
    <property type="match status" value="1"/>
</dbReference>
<comment type="caution">
    <text evidence="4">The sequence shown here is derived from an EMBL/GenBank/DDBJ whole genome shotgun (WGS) entry which is preliminary data.</text>
</comment>
<dbReference type="Gene3D" id="4.10.400.10">
    <property type="entry name" value="Low-density Lipoprotein Receptor"/>
    <property type="match status" value="3"/>
</dbReference>
<reference evidence="4 5" key="1">
    <citation type="submission" date="2019-01" db="EMBL/GenBank/DDBJ databases">
        <title>Draft Genome and Complete Hox-Cluster Characterization of the Sterlet Sturgeon (Acipenser ruthenus).</title>
        <authorList>
            <person name="Wei Q."/>
        </authorList>
    </citation>
    <scope>NUCLEOTIDE SEQUENCE [LARGE SCALE GENOMIC DNA]</scope>
    <source>
        <strain evidence="4">WHYD16114868_AA</strain>
        <tissue evidence="4">Blood</tissue>
    </source>
</reference>
<dbReference type="SMART" id="SM00137">
    <property type="entry name" value="MAM"/>
    <property type="match status" value="3"/>
</dbReference>
<feature type="domain" description="MAM" evidence="3">
    <location>
        <begin position="15"/>
        <end position="161"/>
    </location>
</feature>
<dbReference type="PRINTS" id="PR00261">
    <property type="entry name" value="LDLRECEPTOR"/>
</dbReference>
<organism evidence="4 5">
    <name type="scientific">Acipenser ruthenus</name>
    <name type="common">Sterlet sturgeon</name>
    <dbReference type="NCBI Taxonomy" id="7906"/>
    <lineage>
        <taxon>Eukaryota</taxon>
        <taxon>Metazoa</taxon>
        <taxon>Chordata</taxon>
        <taxon>Craniata</taxon>
        <taxon>Vertebrata</taxon>
        <taxon>Euteleostomi</taxon>
        <taxon>Actinopterygii</taxon>
        <taxon>Chondrostei</taxon>
        <taxon>Acipenseriformes</taxon>
        <taxon>Acipenseridae</taxon>
        <taxon>Acipenser</taxon>
    </lineage>
</organism>
<dbReference type="Pfam" id="PF00057">
    <property type="entry name" value="Ldl_recept_a"/>
    <property type="match status" value="3"/>
</dbReference>
<dbReference type="PROSITE" id="PS50068">
    <property type="entry name" value="LDLRA_2"/>
    <property type="match status" value="3"/>
</dbReference>
<feature type="disulfide bond" evidence="2">
    <location>
        <begin position="317"/>
        <end position="332"/>
    </location>
</feature>
<feature type="disulfide bond" evidence="2">
    <location>
        <begin position="573"/>
        <end position="591"/>
    </location>
</feature>
<feature type="disulfide bond" evidence="2">
    <location>
        <begin position="305"/>
        <end position="323"/>
    </location>
</feature>
<feature type="domain" description="MAM" evidence="3">
    <location>
        <begin position="340"/>
        <end position="506"/>
    </location>
</feature>
<evidence type="ECO:0000256" key="1">
    <source>
        <dbReference type="ARBA" id="ARBA00023157"/>
    </source>
</evidence>
<dbReference type="InterPro" id="IPR013320">
    <property type="entry name" value="ConA-like_dom_sf"/>
</dbReference>
<dbReference type="InterPro" id="IPR023415">
    <property type="entry name" value="LDLR_class-A_CS"/>
</dbReference>
<keyword evidence="4" id="KW-0675">Receptor</keyword>
<dbReference type="EMBL" id="SCEB01215412">
    <property type="protein sequence ID" value="RXM29699.1"/>
    <property type="molecule type" value="Genomic_DNA"/>
</dbReference>
<proteinExistence type="predicted"/>
<keyword evidence="1 2" id="KW-1015">Disulfide bond</keyword>
<dbReference type="PROSITE" id="PS01209">
    <property type="entry name" value="LDLRA_1"/>
    <property type="match status" value="1"/>
</dbReference>
<dbReference type="Proteomes" id="UP000289886">
    <property type="component" value="Unassembled WGS sequence"/>
</dbReference>
<keyword evidence="5" id="KW-1185">Reference proteome</keyword>
<feature type="domain" description="MAM" evidence="3">
    <location>
        <begin position="175"/>
        <end position="289"/>
    </location>
</feature>
<sequence>MTVVMHLMRIHLSAWHNDDFDWLLKAGSTPTIGSGPPTDHTLRETSGHYIYIKSTLPQVPGNKARISGPTISKNSKECKIIFYFHMAGNGIGTLNVYQVTISDQYLLLLNLTGDQGNYWQRGELLLHAEEDFVVMFEGQAGKGVKRLISVDDILFTRECLLASSSGPAEPTSLPPSGHFVYLEASSDGLKGDTSHMKSSKWKESRATCKLAFWYYFSATATGLIRLLVKTERGFTELWNMTGNQGGQWNRAEVPLRKMRNFEVIFEGIRAKDFGGGAAIDDIEFVNCVPSGEPPGSCPAVTDYVCRNGKCIESHLICDSKPDCEDESDETDCSGILSIPGACNFNMAETESWEAQCLLEQNMNDDFDWSIGRGSVAEGTGPSSDHSKDGKGRYIYINSGAQIKGDIAILTTHLSYPASLGVCRVRFWYHMYGSRHMGTLKVYTVGESGISLLMWYVNGYQGNTWNYANVILSNHSPFRVAFAAEVGGDSLTDIALDDISFTPECEVGGPITPQPLTCSPDSFQCQYVYECIPLTWLCDWEPDCVDESDESNCPTKNPGTLPPQDLCGDGQFQCSNDQCLPSLLRCDGVADCPSAEDEFSCQCPSEYCMNGGTCFINMEGSMCQKSTEVGYGIMENPVYGGFEGKSEKDTDHNYYISKTFGPSDSTSKELWVNIDQMDKDKVKIHGILSNTHRQAALKHPSRFTRMNCLNLYIKYLNGLFSVQWISQRPLASRLNSSSCSIHSGFIYTGDVIHKMLTATQYIAPLMANFDPSVSRNSTVRYFDNGTALVVQWDHVHLQDNYSLGSFTFQATLHNDGRIVFAYKDIPTLVTQISSVNHPVKVGLSDAFVVVHRIQQIPSK</sequence>
<dbReference type="SUPFAM" id="SSF57424">
    <property type="entry name" value="LDL receptor-like module"/>
    <property type="match status" value="3"/>
</dbReference>
<feature type="disulfide bond" evidence="2">
    <location>
        <begin position="537"/>
        <end position="552"/>
    </location>
</feature>
<dbReference type="Pfam" id="PF00629">
    <property type="entry name" value="MAM"/>
    <property type="match status" value="3"/>
</dbReference>
<feature type="disulfide bond" evidence="2">
    <location>
        <begin position="585"/>
        <end position="600"/>
    </location>
</feature>
<evidence type="ECO:0000256" key="2">
    <source>
        <dbReference type="PROSITE-ProRule" id="PRU00124"/>
    </source>
</evidence>
<evidence type="ECO:0000259" key="3">
    <source>
        <dbReference type="PROSITE" id="PS50060"/>
    </source>
</evidence>
<protein>
    <submittedName>
        <fullName evidence="4">MAM and LDL-receptor class A domain-containing protein 1</fullName>
    </submittedName>
</protein>
<dbReference type="AlphaFoldDB" id="A0A444U3K4"/>
<dbReference type="Gene3D" id="2.60.120.200">
    <property type="match status" value="3"/>
</dbReference>
<dbReference type="SMART" id="SM00192">
    <property type="entry name" value="LDLa"/>
    <property type="match status" value="3"/>
</dbReference>
<comment type="caution">
    <text evidence="2">Lacks conserved residue(s) required for the propagation of feature annotation.</text>
</comment>
<dbReference type="InterPro" id="IPR036055">
    <property type="entry name" value="LDL_receptor-like_sf"/>
</dbReference>
<gene>
    <name evidence="4" type="ORF">EOD39_8577</name>
</gene>
<evidence type="ECO:0000313" key="5">
    <source>
        <dbReference type="Proteomes" id="UP000289886"/>
    </source>
</evidence>
<dbReference type="PANTHER" id="PTHR23282">
    <property type="entry name" value="APICAL ENDOSOMAL GLYCOPROTEIN PRECURSOR"/>
    <property type="match status" value="1"/>
</dbReference>
<evidence type="ECO:0000313" key="4">
    <source>
        <dbReference type="EMBL" id="RXM29699.1"/>
    </source>
</evidence>
<dbReference type="InterPro" id="IPR000998">
    <property type="entry name" value="MAM_dom"/>
</dbReference>
<dbReference type="InterPro" id="IPR051560">
    <property type="entry name" value="MAM_domain-containing"/>
</dbReference>
<dbReference type="GO" id="GO:0016020">
    <property type="term" value="C:membrane"/>
    <property type="evidence" value="ECO:0007669"/>
    <property type="project" value="InterPro"/>
</dbReference>